<dbReference type="EMBL" id="CM004403">
    <property type="protein sequence ID" value="OAY25385.1"/>
    <property type="molecule type" value="Genomic_DNA"/>
</dbReference>
<dbReference type="SUPFAM" id="SSF51430">
    <property type="entry name" value="NAD(P)-linked oxidoreductase"/>
    <property type="match status" value="1"/>
</dbReference>
<feature type="active site" description="Proton donor" evidence="2">
    <location>
        <position position="56"/>
    </location>
</feature>
<dbReference type="Gene3D" id="3.20.20.100">
    <property type="entry name" value="NADP-dependent oxidoreductase domain"/>
    <property type="match status" value="1"/>
</dbReference>
<dbReference type="PROSITE" id="PS00063">
    <property type="entry name" value="ALDOKETO_REDUCTASE_3"/>
    <property type="match status" value="1"/>
</dbReference>
<dbReference type="InterPro" id="IPR018170">
    <property type="entry name" value="Aldo/ket_reductase_CS"/>
</dbReference>
<reference evidence="7" key="1">
    <citation type="journal article" date="2016" name="Nat. Biotechnol.">
        <title>Sequencing wild and cultivated cassava and related species reveals extensive interspecific hybridization and genetic diversity.</title>
        <authorList>
            <person name="Bredeson J.V."/>
            <person name="Lyons J.B."/>
            <person name="Prochnik S.E."/>
            <person name="Wu G.A."/>
            <person name="Ha C.M."/>
            <person name="Edsinger-Gonzales E."/>
            <person name="Grimwood J."/>
            <person name="Schmutz J."/>
            <person name="Rabbi I.Y."/>
            <person name="Egesi C."/>
            <person name="Nauluvula P."/>
            <person name="Lebot V."/>
            <person name="Ndunguru J."/>
            <person name="Mkamilo G."/>
            <person name="Bart R.S."/>
            <person name="Setter T.L."/>
            <person name="Gleadow R.M."/>
            <person name="Kulakow P."/>
            <person name="Ferguson M.E."/>
            <person name="Rounsley S."/>
            <person name="Rokhsar D.S."/>
        </authorList>
    </citation>
    <scope>NUCLEOTIDE SEQUENCE [LARGE SCALE GENOMIC DNA]</scope>
    <source>
        <strain evidence="7">cv. AM560-2</strain>
    </source>
</reference>
<dbReference type="OrthoDB" id="416253at2759"/>
<name>A0A2C9U683_MANES</name>
<evidence type="ECO:0000256" key="4">
    <source>
        <dbReference type="PIRSR" id="PIRSR000097-3"/>
    </source>
</evidence>
<dbReference type="CDD" id="cd19124">
    <property type="entry name" value="AKR_AKR4A_4B"/>
    <property type="match status" value="1"/>
</dbReference>
<dbReference type="InterPro" id="IPR036812">
    <property type="entry name" value="NAD(P)_OxRdtase_dom_sf"/>
</dbReference>
<evidence type="ECO:0000313" key="7">
    <source>
        <dbReference type="Proteomes" id="UP000091857"/>
    </source>
</evidence>
<dbReference type="FunFam" id="3.20.20.100:FF:000014">
    <property type="entry name" value="NAD(P)-linked oxidoreductase superfamily protein"/>
    <property type="match status" value="1"/>
</dbReference>
<dbReference type="InterPro" id="IPR020471">
    <property type="entry name" value="AKR"/>
</dbReference>
<dbReference type="Pfam" id="PF00248">
    <property type="entry name" value="Aldo_ket_red"/>
    <property type="match status" value="1"/>
</dbReference>
<dbReference type="Gramene" id="Manes.17G090400.1.v8.1">
    <property type="protein sequence ID" value="Manes.17G090400.1.v8.1.CDS"/>
    <property type="gene ID" value="Manes.17G090400.v8.1"/>
</dbReference>
<organism evidence="6 7">
    <name type="scientific">Manihot esculenta</name>
    <name type="common">Cassava</name>
    <name type="synonym">Jatropha manihot</name>
    <dbReference type="NCBI Taxonomy" id="3983"/>
    <lineage>
        <taxon>Eukaryota</taxon>
        <taxon>Viridiplantae</taxon>
        <taxon>Streptophyta</taxon>
        <taxon>Embryophyta</taxon>
        <taxon>Tracheophyta</taxon>
        <taxon>Spermatophyta</taxon>
        <taxon>Magnoliopsida</taxon>
        <taxon>eudicotyledons</taxon>
        <taxon>Gunneridae</taxon>
        <taxon>Pentapetalae</taxon>
        <taxon>rosids</taxon>
        <taxon>fabids</taxon>
        <taxon>Malpighiales</taxon>
        <taxon>Euphorbiaceae</taxon>
        <taxon>Crotonoideae</taxon>
        <taxon>Manihoteae</taxon>
        <taxon>Manihot</taxon>
    </lineage>
</organism>
<dbReference type="PRINTS" id="PR00069">
    <property type="entry name" value="ALDKETRDTASE"/>
</dbReference>
<dbReference type="PANTHER" id="PTHR11732">
    <property type="entry name" value="ALDO/KETO REDUCTASE"/>
    <property type="match status" value="1"/>
</dbReference>
<feature type="site" description="Lowers pKa of active site Tyr" evidence="4">
    <location>
        <position position="86"/>
    </location>
</feature>
<proteinExistence type="predicted"/>
<dbReference type="PROSITE" id="PS00798">
    <property type="entry name" value="ALDOKETO_REDUCTASE_1"/>
    <property type="match status" value="1"/>
</dbReference>
<dbReference type="OMA" id="DIALRWC"/>
<dbReference type="PROSITE" id="PS00062">
    <property type="entry name" value="ALDOKETO_REDUCTASE_2"/>
    <property type="match status" value="1"/>
</dbReference>
<keyword evidence="7" id="KW-1185">Reference proteome</keyword>
<feature type="domain" description="NADP-dependent oxidoreductase" evidence="5">
    <location>
        <begin position="19"/>
        <end position="292"/>
    </location>
</feature>
<gene>
    <name evidence="6" type="ORF">MANES_17G090400v8</name>
</gene>
<dbReference type="InterPro" id="IPR023210">
    <property type="entry name" value="NADP_OxRdtase_dom"/>
</dbReference>
<comment type="caution">
    <text evidence="6">The sequence shown here is derived from an EMBL/GenBank/DDBJ whole genome shotgun (WGS) entry which is preliminary data.</text>
</comment>
<evidence type="ECO:0000256" key="2">
    <source>
        <dbReference type="PIRSR" id="PIRSR000097-1"/>
    </source>
</evidence>
<evidence type="ECO:0000259" key="5">
    <source>
        <dbReference type="Pfam" id="PF00248"/>
    </source>
</evidence>
<feature type="binding site" evidence="3">
    <location>
        <position position="119"/>
    </location>
    <ligand>
        <name>substrate</name>
    </ligand>
</feature>
<dbReference type="Proteomes" id="UP000091857">
    <property type="component" value="Chromosome 17"/>
</dbReference>
<dbReference type="PIRSF" id="PIRSF000097">
    <property type="entry name" value="AKR"/>
    <property type="match status" value="1"/>
</dbReference>
<dbReference type="STRING" id="3983.A0A2C9U683"/>
<evidence type="ECO:0000313" key="6">
    <source>
        <dbReference type="EMBL" id="OAY25385.1"/>
    </source>
</evidence>
<dbReference type="AlphaFoldDB" id="A0A2C9U683"/>
<evidence type="ECO:0000256" key="1">
    <source>
        <dbReference type="ARBA" id="ARBA00023002"/>
    </source>
</evidence>
<dbReference type="GO" id="GO:0005829">
    <property type="term" value="C:cytosol"/>
    <property type="evidence" value="ECO:0000318"/>
    <property type="project" value="GO_Central"/>
</dbReference>
<dbReference type="GO" id="GO:0004032">
    <property type="term" value="F:aldose reductase (NADPH) activity"/>
    <property type="evidence" value="ECO:0000318"/>
    <property type="project" value="GO_Central"/>
</dbReference>
<keyword evidence="1" id="KW-0560">Oxidoreductase</keyword>
<dbReference type="InterPro" id="IPR044497">
    <property type="entry name" value="AKR4A/B"/>
</dbReference>
<dbReference type="GO" id="GO:0044550">
    <property type="term" value="P:secondary metabolite biosynthetic process"/>
    <property type="evidence" value="ECO:0007669"/>
    <property type="project" value="UniProtKB-ARBA"/>
</dbReference>
<protein>
    <recommendedName>
        <fullName evidence="5">NADP-dependent oxidoreductase domain-containing protein</fullName>
    </recommendedName>
</protein>
<accession>A0A2C9U683</accession>
<sequence>MASIPLASLASTGQKIPLIGLGTAEFPFGEDEATVKQSVLHAIEVGYRHFDTAALYQSEKPLGDAIAEALQRGLIKSRDELFVTSKLFSSNCHSHLVLPALQQTLKNLGLEYLDLYLIHVPVSLKPGAQLPFAPGDILVMDFEGVWKAMEECQNLGLTKSIGVSNFTCKKIEKLLATARIPPAVNQVEMNVFWQQKQLRKLCEEKGIHITAYSALGSKGTPWELNSRPIDCDALKEIASGREKTVAQVCLRWVYEQGVSIVVKSFNKERMKENMQIFEWELSQEDLQKIDQLPQRRGNLAHFYVTDDGPYKSLFEFWDGEL</sequence>
<evidence type="ECO:0000256" key="3">
    <source>
        <dbReference type="PIRSR" id="PIRSR000097-2"/>
    </source>
</evidence>